<feature type="signal peptide" evidence="1">
    <location>
        <begin position="1"/>
        <end position="17"/>
    </location>
</feature>
<proteinExistence type="predicted"/>
<protein>
    <submittedName>
        <fullName evidence="2">Uncharacterized protein</fullName>
    </submittedName>
</protein>
<reference evidence="2 3" key="1">
    <citation type="submission" date="2014-04" db="EMBL/GenBank/DDBJ databases">
        <authorList>
            <consortium name="DOE Joint Genome Institute"/>
            <person name="Kuo A."/>
            <person name="Martino E."/>
            <person name="Perotto S."/>
            <person name="Kohler A."/>
            <person name="Nagy L.G."/>
            <person name="Floudas D."/>
            <person name="Copeland A."/>
            <person name="Barry K.W."/>
            <person name="Cichocki N."/>
            <person name="Veneault-Fourrey C."/>
            <person name="LaButti K."/>
            <person name="Lindquist E.A."/>
            <person name="Lipzen A."/>
            <person name="Lundell T."/>
            <person name="Morin E."/>
            <person name="Murat C."/>
            <person name="Sun H."/>
            <person name="Tunlid A."/>
            <person name="Henrissat B."/>
            <person name="Grigoriev I.V."/>
            <person name="Hibbett D.S."/>
            <person name="Martin F."/>
            <person name="Nordberg H.P."/>
            <person name="Cantor M.N."/>
            <person name="Hua S.X."/>
        </authorList>
    </citation>
    <scope>NUCLEOTIDE SEQUENCE [LARGE SCALE GENOMIC DNA]</scope>
    <source>
        <strain evidence="2 3">Zn</strain>
    </source>
</reference>
<evidence type="ECO:0000256" key="1">
    <source>
        <dbReference type="SAM" id="SignalP"/>
    </source>
</evidence>
<dbReference type="InParanoid" id="A0A0C3GBD8"/>
<name>A0A0C3GBD8_OIDMZ</name>
<sequence length="49" mass="5050">MCLVIALIILLAASASALPSNYKRSSVTETVNLNAITGTNCTAKGVIEL</sequence>
<evidence type="ECO:0000313" key="3">
    <source>
        <dbReference type="Proteomes" id="UP000054321"/>
    </source>
</evidence>
<dbReference type="Proteomes" id="UP000054321">
    <property type="component" value="Unassembled WGS sequence"/>
</dbReference>
<evidence type="ECO:0000313" key="2">
    <source>
        <dbReference type="EMBL" id="KIM93500.1"/>
    </source>
</evidence>
<dbReference type="EMBL" id="KN832894">
    <property type="protein sequence ID" value="KIM93500.1"/>
    <property type="molecule type" value="Genomic_DNA"/>
</dbReference>
<organism evidence="2 3">
    <name type="scientific">Oidiodendron maius (strain Zn)</name>
    <dbReference type="NCBI Taxonomy" id="913774"/>
    <lineage>
        <taxon>Eukaryota</taxon>
        <taxon>Fungi</taxon>
        <taxon>Dikarya</taxon>
        <taxon>Ascomycota</taxon>
        <taxon>Pezizomycotina</taxon>
        <taxon>Leotiomycetes</taxon>
        <taxon>Leotiomycetes incertae sedis</taxon>
        <taxon>Myxotrichaceae</taxon>
        <taxon>Oidiodendron</taxon>
    </lineage>
</organism>
<feature type="chain" id="PRO_5002177577" evidence="1">
    <location>
        <begin position="18"/>
        <end position="49"/>
    </location>
</feature>
<accession>A0A0C3GBD8</accession>
<dbReference type="AlphaFoldDB" id="A0A0C3GBD8"/>
<keyword evidence="3" id="KW-1185">Reference proteome</keyword>
<gene>
    <name evidence="2" type="ORF">OIDMADRAFT_61433</name>
</gene>
<dbReference type="HOGENOM" id="CLU_3143532_0_0_1"/>
<reference evidence="3" key="2">
    <citation type="submission" date="2015-01" db="EMBL/GenBank/DDBJ databases">
        <title>Evolutionary Origins and Diversification of the Mycorrhizal Mutualists.</title>
        <authorList>
            <consortium name="DOE Joint Genome Institute"/>
            <consortium name="Mycorrhizal Genomics Consortium"/>
            <person name="Kohler A."/>
            <person name="Kuo A."/>
            <person name="Nagy L.G."/>
            <person name="Floudas D."/>
            <person name="Copeland A."/>
            <person name="Barry K.W."/>
            <person name="Cichocki N."/>
            <person name="Veneault-Fourrey C."/>
            <person name="LaButti K."/>
            <person name="Lindquist E.A."/>
            <person name="Lipzen A."/>
            <person name="Lundell T."/>
            <person name="Morin E."/>
            <person name="Murat C."/>
            <person name="Riley R."/>
            <person name="Ohm R."/>
            <person name="Sun H."/>
            <person name="Tunlid A."/>
            <person name="Henrissat B."/>
            <person name="Grigoriev I.V."/>
            <person name="Hibbett D.S."/>
            <person name="Martin F."/>
        </authorList>
    </citation>
    <scope>NUCLEOTIDE SEQUENCE [LARGE SCALE GENOMIC DNA]</scope>
    <source>
        <strain evidence="3">Zn</strain>
    </source>
</reference>
<keyword evidence="1" id="KW-0732">Signal</keyword>